<evidence type="ECO:0000259" key="2">
    <source>
        <dbReference type="Pfam" id="PF13193"/>
    </source>
</evidence>
<gene>
    <name evidence="3" type="ORF">UFOPK3752_00594</name>
    <name evidence="4" type="ORF">UFOPK4150_00633</name>
</gene>
<name>A0A6J7ITJ1_9ZZZZ</name>
<dbReference type="PANTHER" id="PTHR43767:SF1">
    <property type="entry name" value="NONRIBOSOMAL PEPTIDE SYNTHASE PES1 (EUROFUNG)-RELATED"/>
    <property type="match status" value="1"/>
</dbReference>
<dbReference type="Pfam" id="PF13193">
    <property type="entry name" value="AMP-binding_C"/>
    <property type="match status" value="1"/>
</dbReference>
<dbReference type="SUPFAM" id="SSF56801">
    <property type="entry name" value="Acetyl-CoA synthetase-like"/>
    <property type="match status" value="1"/>
</dbReference>
<feature type="domain" description="AMP-dependent synthetase/ligase" evidence="1">
    <location>
        <begin position="17"/>
        <end position="381"/>
    </location>
</feature>
<dbReference type="InterPro" id="IPR025110">
    <property type="entry name" value="AMP-bd_C"/>
</dbReference>
<dbReference type="InterPro" id="IPR042099">
    <property type="entry name" value="ANL_N_sf"/>
</dbReference>
<accession>A0A6J7ITJ1</accession>
<evidence type="ECO:0000313" key="4">
    <source>
        <dbReference type="EMBL" id="CAB5027185.1"/>
    </source>
</evidence>
<dbReference type="GO" id="GO:0016878">
    <property type="term" value="F:acid-thiol ligase activity"/>
    <property type="evidence" value="ECO:0007669"/>
    <property type="project" value="UniProtKB-ARBA"/>
</dbReference>
<dbReference type="InterPro" id="IPR045851">
    <property type="entry name" value="AMP-bd_C_sf"/>
</dbReference>
<reference evidence="3" key="1">
    <citation type="submission" date="2020-05" db="EMBL/GenBank/DDBJ databases">
        <authorList>
            <person name="Chiriac C."/>
            <person name="Salcher M."/>
            <person name="Ghai R."/>
            <person name="Kavagutti S V."/>
        </authorList>
    </citation>
    <scope>NUCLEOTIDE SEQUENCE</scope>
</reference>
<dbReference type="Gene3D" id="3.30.300.30">
    <property type="match status" value="1"/>
</dbReference>
<organism evidence="3">
    <name type="scientific">freshwater metagenome</name>
    <dbReference type="NCBI Taxonomy" id="449393"/>
    <lineage>
        <taxon>unclassified sequences</taxon>
        <taxon>metagenomes</taxon>
        <taxon>ecological metagenomes</taxon>
    </lineage>
</organism>
<proteinExistence type="predicted"/>
<dbReference type="EMBL" id="CAFBPU010000010">
    <property type="protein sequence ID" value="CAB5027185.1"/>
    <property type="molecule type" value="Genomic_DNA"/>
</dbReference>
<protein>
    <submittedName>
        <fullName evidence="3">Unannotated protein</fullName>
    </submittedName>
</protein>
<sequence length="519" mass="56211">MSADLIGNRTVGDLLLERVARTPDKQWLVFEDADGKATRLTYEQFEDLVARTAGGFASAGVGRGDKVALHLDNGVEMVVALFALAYLGAVAVPSNTSNQVRELAHVVGWSQASTIVSGDNYRDLVDETVAVLGTPMRRICVGTDPARLGETAFGELASARRIDPLRLHNEEPLEIIFTSGTTASPRGVVITHANWLWSGERTSRGLHVSEEDTFFSCLPLFHVNAQSLSMLNALTANGTFVLVPRFSASSFMDQVRRHGATHASIVAMMVRTLLAQEPSALDSVHSIRRATYALSVRDAERDAFQERFRINLINGYGLTETMTEVTVCPVFGPQRWPSIGLPAIGRTVRIIGEDGAEAAVGDPGEIVVHGQPGRTIMKEYYRDPAATAATVADGWLRTGDVGYLDEAGYLYFVDRVKDIVKRAGENISATEVEGVIAQHPSVELVAVVGVPDDIRDEAVKAFIVLRPGAAAMTFEEVRAHCLAQLAPFKVPTIVEFRDSLPMTSIGKIEKKLLKSGAAE</sequence>
<evidence type="ECO:0000313" key="3">
    <source>
        <dbReference type="EMBL" id="CAB4933632.1"/>
    </source>
</evidence>
<dbReference type="Pfam" id="PF00501">
    <property type="entry name" value="AMP-binding"/>
    <property type="match status" value="1"/>
</dbReference>
<feature type="domain" description="AMP-binding enzyme C-terminal" evidence="2">
    <location>
        <begin position="431"/>
        <end position="507"/>
    </location>
</feature>
<dbReference type="AlphaFoldDB" id="A0A6J7ITJ1"/>
<dbReference type="EMBL" id="CAFBND010000016">
    <property type="protein sequence ID" value="CAB4933632.1"/>
    <property type="molecule type" value="Genomic_DNA"/>
</dbReference>
<dbReference type="InterPro" id="IPR000873">
    <property type="entry name" value="AMP-dep_synth/lig_dom"/>
</dbReference>
<dbReference type="Gene3D" id="3.40.50.12780">
    <property type="entry name" value="N-terminal domain of ligase-like"/>
    <property type="match status" value="1"/>
</dbReference>
<evidence type="ECO:0000259" key="1">
    <source>
        <dbReference type="Pfam" id="PF00501"/>
    </source>
</evidence>
<dbReference type="InterPro" id="IPR050237">
    <property type="entry name" value="ATP-dep_AMP-bd_enzyme"/>
</dbReference>
<dbReference type="PANTHER" id="PTHR43767">
    <property type="entry name" value="LONG-CHAIN-FATTY-ACID--COA LIGASE"/>
    <property type="match status" value="1"/>
</dbReference>